<reference evidence="1" key="1">
    <citation type="submission" date="2022-10" db="EMBL/GenBank/DDBJ databases">
        <title>The complete genomes of actinobacterial strains from the NBC collection.</title>
        <authorList>
            <person name="Joergensen T.S."/>
            <person name="Alvarez Arevalo M."/>
            <person name="Sterndorff E.B."/>
            <person name="Faurdal D."/>
            <person name="Vuksanovic O."/>
            <person name="Mourched A.-S."/>
            <person name="Charusanti P."/>
            <person name="Shaw S."/>
            <person name="Blin K."/>
            <person name="Weber T."/>
        </authorList>
    </citation>
    <scope>NUCLEOTIDE SEQUENCE</scope>
    <source>
        <strain evidence="1">NBC_00303</strain>
    </source>
</reference>
<protein>
    <submittedName>
        <fullName evidence="1">Uncharacterized protein</fullName>
    </submittedName>
</protein>
<accession>A0ABZ1QDN4</accession>
<organism evidence="1 2">
    <name type="scientific">Streptomyces erythrochromogenes</name>
    <dbReference type="NCBI Taxonomy" id="285574"/>
    <lineage>
        <taxon>Bacteria</taxon>
        <taxon>Bacillati</taxon>
        <taxon>Actinomycetota</taxon>
        <taxon>Actinomycetes</taxon>
        <taxon>Kitasatosporales</taxon>
        <taxon>Streptomycetaceae</taxon>
        <taxon>Streptomyces</taxon>
    </lineage>
</organism>
<evidence type="ECO:0000313" key="2">
    <source>
        <dbReference type="Proteomes" id="UP001432312"/>
    </source>
</evidence>
<name>A0ABZ1QDN4_9ACTN</name>
<dbReference type="GeneID" id="95498568"/>
<keyword evidence="2" id="KW-1185">Reference proteome</keyword>
<proteinExistence type="predicted"/>
<evidence type="ECO:0000313" key="1">
    <source>
        <dbReference type="EMBL" id="WUN80776.1"/>
    </source>
</evidence>
<dbReference type="Proteomes" id="UP001432312">
    <property type="component" value="Chromosome"/>
</dbReference>
<dbReference type="RefSeq" id="WP_266500181.1">
    <property type="nucleotide sequence ID" value="NZ_CP108036.1"/>
</dbReference>
<dbReference type="EMBL" id="CP108036">
    <property type="protein sequence ID" value="WUN80776.1"/>
    <property type="molecule type" value="Genomic_DNA"/>
</dbReference>
<sequence length="224" mass="24179">MESFFEVAQSWEFELALSLCLLEREVVGPGWRRPGTGLAVRVRRDERSGLWDAVGDDGRARLRETAETADEATALVQEAFGVEGWRPQPPPPPGWHRFTLIHSPVDGGSGSGDPRYEAVRAQPPRGCVPDDVGGRFGLRCERPGGRLLDAVAETCAEIRREHGLLMADLGVEKVGEWSADGTDGWGAEIVGQLLLMAAERGPKLGYSVADMTRFLRTAAGAGGT</sequence>
<gene>
    <name evidence="1" type="ORF">OHA91_21010</name>
</gene>